<dbReference type="RefSeq" id="WP_057768836.1">
    <property type="nucleotide sequence ID" value="NZ_JQAT01000002.1"/>
</dbReference>
<gene>
    <name evidence="3" type="ORF">IV38_GL001237</name>
    <name evidence="4" type="ORF">IV40_GL000616</name>
</gene>
<evidence type="ECO:0000256" key="1">
    <source>
        <dbReference type="ARBA" id="ARBA00008791"/>
    </source>
</evidence>
<protein>
    <recommendedName>
        <fullName evidence="2">UspA domain-containing protein</fullName>
    </recommendedName>
</protein>
<dbReference type="SUPFAM" id="SSF52402">
    <property type="entry name" value="Adenine nucleotide alpha hydrolases-like"/>
    <property type="match status" value="1"/>
</dbReference>
<dbReference type="Pfam" id="PF00582">
    <property type="entry name" value="Usp"/>
    <property type="match status" value="1"/>
</dbReference>
<dbReference type="InterPro" id="IPR006015">
    <property type="entry name" value="Universal_stress_UspA"/>
</dbReference>
<dbReference type="InterPro" id="IPR006016">
    <property type="entry name" value="UspA"/>
</dbReference>
<evidence type="ECO:0000313" key="3">
    <source>
        <dbReference type="EMBL" id="KRN29022.1"/>
    </source>
</evidence>
<keyword evidence="5" id="KW-1185">Reference proteome</keyword>
<dbReference type="AlphaFoldDB" id="A0A0R2FWJ0"/>
<comment type="caution">
    <text evidence="4">The sequence shown here is derived from an EMBL/GenBank/DDBJ whole genome shotgun (WGS) entry which is preliminary data.</text>
</comment>
<dbReference type="PATRIC" id="fig|81857.3.peg.1243"/>
<dbReference type="PRINTS" id="PR01438">
    <property type="entry name" value="UNVRSLSTRESS"/>
</dbReference>
<dbReference type="EMBL" id="JQAT01000002">
    <property type="protein sequence ID" value="KRN29022.1"/>
    <property type="molecule type" value="Genomic_DNA"/>
</dbReference>
<dbReference type="Proteomes" id="UP000051645">
    <property type="component" value="Unassembled WGS sequence"/>
</dbReference>
<dbReference type="InterPro" id="IPR014729">
    <property type="entry name" value="Rossmann-like_a/b/a_fold"/>
</dbReference>
<reference evidence="5 6" key="1">
    <citation type="journal article" date="2015" name="Genome Announc.">
        <title>Expanding the biotechnology potential of lactobacilli through comparative genomics of 213 strains and associated genera.</title>
        <authorList>
            <person name="Sun Z."/>
            <person name="Harris H.M."/>
            <person name="McCann A."/>
            <person name="Guo C."/>
            <person name="Argimon S."/>
            <person name="Zhang W."/>
            <person name="Yang X."/>
            <person name="Jeffery I.B."/>
            <person name="Cooney J.C."/>
            <person name="Kagawa T.F."/>
            <person name="Liu W."/>
            <person name="Song Y."/>
            <person name="Salvetti E."/>
            <person name="Wrobel A."/>
            <person name="Rasinkangas P."/>
            <person name="Parkhill J."/>
            <person name="Rea M.C."/>
            <person name="O'Sullivan O."/>
            <person name="Ritari J."/>
            <person name="Douillard F.P."/>
            <person name="Paul Ross R."/>
            <person name="Yang R."/>
            <person name="Briner A.E."/>
            <person name="Felis G.E."/>
            <person name="de Vos W.M."/>
            <person name="Barrangou R."/>
            <person name="Klaenhammer T.R."/>
            <person name="Caufield P.W."/>
            <person name="Cui Y."/>
            <person name="Zhang H."/>
            <person name="O'Toole P.W."/>
        </authorList>
    </citation>
    <scope>NUCLEOTIDE SEQUENCE [LARGE SCALE GENOMIC DNA]</scope>
    <source>
        <strain evidence="3 6">ATCC BAA-66</strain>
        <strain evidence="4 5">DSM 13344</strain>
    </source>
</reference>
<name>A0A0R2FWJ0_9LACO</name>
<evidence type="ECO:0000313" key="6">
    <source>
        <dbReference type="Proteomes" id="UP000051751"/>
    </source>
</evidence>
<evidence type="ECO:0000313" key="4">
    <source>
        <dbReference type="EMBL" id="KRN32568.1"/>
    </source>
</evidence>
<dbReference type="OrthoDB" id="9794782at2"/>
<dbReference type="CDD" id="cd00293">
    <property type="entry name" value="USP-like"/>
    <property type="match status" value="1"/>
</dbReference>
<dbReference type="EMBL" id="JQAZ01000002">
    <property type="protein sequence ID" value="KRN32568.1"/>
    <property type="molecule type" value="Genomic_DNA"/>
</dbReference>
<proteinExistence type="inferred from homology"/>
<accession>A0A0R2FWJ0</accession>
<organism evidence="4 5">
    <name type="scientific">Lactobacillus selangorensis</name>
    <dbReference type="NCBI Taxonomy" id="81857"/>
    <lineage>
        <taxon>Bacteria</taxon>
        <taxon>Bacillati</taxon>
        <taxon>Bacillota</taxon>
        <taxon>Bacilli</taxon>
        <taxon>Lactobacillales</taxon>
        <taxon>Lactobacillaceae</taxon>
        <taxon>Lactobacillus</taxon>
    </lineage>
</organism>
<feature type="domain" description="UspA" evidence="2">
    <location>
        <begin position="5"/>
        <end position="148"/>
    </location>
</feature>
<comment type="similarity">
    <text evidence="1">Belongs to the universal stress protein A family.</text>
</comment>
<dbReference type="PANTHER" id="PTHR46268">
    <property type="entry name" value="STRESS RESPONSE PROTEIN NHAX"/>
    <property type="match status" value="1"/>
</dbReference>
<evidence type="ECO:0000313" key="5">
    <source>
        <dbReference type="Proteomes" id="UP000051645"/>
    </source>
</evidence>
<dbReference type="Proteomes" id="UP000051751">
    <property type="component" value="Unassembled WGS sequence"/>
</dbReference>
<dbReference type="STRING" id="81857.IV38_GL001237"/>
<evidence type="ECO:0000259" key="2">
    <source>
        <dbReference type="Pfam" id="PF00582"/>
    </source>
</evidence>
<dbReference type="PANTHER" id="PTHR46268:SF6">
    <property type="entry name" value="UNIVERSAL STRESS PROTEIN UP12"/>
    <property type="match status" value="1"/>
</dbReference>
<sequence>MSTHYQNILVPFDGSHQANEALDKAIQIALINHSRLDILRVIESTQYHVSFLRLPQPTDDLIVNLTKTTQVQLEDIKKEVERLGCPDVRVHVRFGNAKSVVGVDAPKDYQSDLIVMGAVGANNIGGRRAGSVAAYVVRQAPCDVIVVKTPLQQS</sequence>
<dbReference type="Gene3D" id="3.40.50.620">
    <property type="entry name" value="HUPs"/>
    <property type="match status" value="1"/>
</dbReference>